<dbReference type="PANTHER" id="PTHR34293:SF1">
    <property type="entry name" value="HTH-TYPE TRANSCRIPTIONAL REGULATOR TRMBL2"/>
    <property type="match status" value="1"/>
</dbReference>
<dbReference type="GO" id="GO:0006355">
    <property type="term" value="P:regulation of DNA-templated transcription"/>
    <property type="evidence" value="ECO:0007669"/>
    <property type="project" value="InterPro"/>
</dbReference>
<feature type="domain" description="HTH luxR-type" evidence="1">
    <location>
        <begin position="233"/>
        <end position="298"/>
    </location>
</feature>
<proteinExistence type="predicted"/>
<dbReference type="EMBL" id="JACXYU010000004">
    <property type="protein sequence ID" value="MBD3931993.1"/>
    <property type="molecule type" value="Genomic_DNA"/>
</dbReference>
<gene>
    <name evidence="2" type="ORF">IF129_10540</name>
</gene>
<accession>A0A927IAR0</accession>
<dbReference type="AlphaFoldDB" id="A0A927IAR0"/>
<dbReference type="SMART" id="SM00421">
    <property type="entry name" value="HTH_LUXR"/>
    <property type="match status" value="1"/>
</dbReference>
<dbReference type="Proteomes" id="UP000632289">
    <property type="component" value="Unassembled WGS sequence"/>
</dbReference>
<dbReference type="Gene3D" id="1.10.10.10">
    <property type="entry name" value="Winged helix-like DNA-binding domain superfamily/Winged helix DNA-binding domain"/>
    <property type="match status" value="1"/>
</dbReference>
<name>A0A927IAR0_9ACTN</name>
<evidence type="ECO:0000313" key="2">
    <source>
        <dbReference type="EMBL" id="MBD3931993.1"/>
    </source>
</evidence>
<dbReference type="InterPro" id="IPR051797">
    <property type="entry name" value="TrmB-like"/>
</dbReference>
<dbReference type="PROSITE" id="PS50043">
    <property type="entry name" value="HTH_LUXR_2"/>
    <property type="match status" value="1"/>
</dbReference>
<dbReference type="PANTHER" id="PTHR34293">
    <property type="entry name" value="HTH-TYPE TRANSCRIPTIONAL REGULATOR TRMBL2"/>
    <property type="match status" value="1"/>
</dbReference>
<dbReference type="Pfam" id="PF00196">
    <property type="entry name" value="GerE"/>
    <property type="match status" value="1"/>
</dbReference>
<dbReference type="SUPFAM" id="SSF46894">
    <property type="entry name" value="C-terminal effector domain of the bipartite response regulators"/>
    <property type="match status" value="1"/>
</dbReference>
<organism evidence="2 3">
    <name type="scientific">Streptomyces chumphonensis</name>
    <dbReference type="NCBI Taxonomy" id="1214925"/>
    <lineage>
        <taxon>Bacteria</taxon>
        <taxon>Bacillati</taxon>
        <taxon>Actinomycetota</taxon>
        <taxon>Actinomycetes</taxon>
        <taxon>Kitasatosporales</taxon>
        <taxon>Streptomycetaceae</taxon>
        <taxon>Streptomyces</taxon>
    </lineage>
</organism>
<protein>
    <submittedName>
        <fullName evidence="2">Helix-turn-helix domain-containing protein</fullName>
    </submittedName>
</protein>
<dbReference type="InterPro" id="IPR036388">
    <property type="entry name" value="WH-like_DNA-bd_sf"/>
</dbReference>
<sequence length="301" mass="33641">MYRDALTHGAVSGEIPACLLDLRLLRRRDDRTEVFTPVPPGLASHRLAHPVEQAIRDGRQRLGVLRDAFATVQGLWDEGLRESLAPVRRLEGREVIVAAVRQKGAECHTEFRYAQPQAPRPPELLRRNLPRVLGLLARGVRVRALYQHSVRAHGPVVDFMAEVHAHGGEFRTLDELFDRVFLYDRSFALIPDHSAEQGDGALAIEHPGVVGFVADVFDHAWQRAEPVDFRTPHGRPAPLTDEKRLTVLRLMVEGHTDTAIAARLGMSTRTVANHVRRAAETFGSRSRAQLAYLLARSGELE</sequence>
<dbReference type="CDD" id="cd06170">
    <property type="entry name" value="LuxR_C_like"/>
    <property type="match status" value="1"/>
</dbReference>
<dbReference type="InterPro" id="IPR000792">
    <property type="entry name" value="Tscrpt_reg_LuxR_C"/>
</dbReference>
<evidence type="ECO:0000313" key="3">
    <source>
        <dbReference type="Proteomes" id="UP000632289"/>
    </source>
</evidence>
<keyword evidence="3" id="KW-1185">Reference proteome</keyword>
<comment type="caution">
    <text evidence="2">The sequence shown here is derived from an EMBL/GenBank/DDBJ whole genome shotgun (WGS) entry which is preliminary data.</text>
</comment>
<reference evidence="2" key="1">
    <citation type="submission" date="2020-09" db="EMBL/GenBank/DDBJ databases">
        <title>Secondary metabolite and genome analysis of marine Streptomyces chumphonensis KK1-2T.</title>
        <authorList>
            <person name="Phongsopitanun W."/>
            <person name="Kanchanasin P."/>
            <person name="Pittayakhajonwut P."/>
            <person name="Suwanborirux K."/>
            <person name="Tanasupawat S."/>
        </authorList>
    </citation>
    <scope>NUCLEOTIDE SEQUENCE</scope>
    <source>
        <strain evidence="2">KK1-2</strain>
    </source>
</reference>
<dbReference type="GO" id="GO:0003677">
    <property type="term" value="F:DNA binding"/>
    <property type="evidence" value="ECO:0007669"/>
    <property type="project" value="InterPro"/>
</dbReference>
<dbReference type="RefSeq" id="WP_191209299.1">
    <property type="nucleotide sequence ID" value="NZ_BAABKL010000036.1"/>
</dbReference>
<evidence type="ECO:0000259" key="1">
    <source>
        <dbReference type="PROSITE" id="PS50043"/>
    </source>
</evidence>
<dbReference type="InterPro" id="IPR016032">
    <property type="entry name" value="Sig_transdc_resp-reg_C-effctor"/>
</dbReference>